<name>A0A6A6NQY2_9PEZI</name>
<sequence length="58" mass="7057">MEAIKNFFVTQNSKGKCRKMRKCDVQCFRTKWRLYRCESKVAWYQVICIVYRGDLCPK</sequence>
<dbReference type="AlphaFoldDB" id="A0A6A6NQY2"/>
<keyword evidence="2" id="KW-1185">Reference proteome</keyword>
<accession>A0A6A6NQY2</accession>
<gene>
    <name evidence="1" type="ORF">BDY21DRAFT_355143</name>
</gene>
<dbReference type="EMBL" id="MU001695">
    <property type="protein sequence ID" value="KAF2453812.1"/>
    <property type="molecule type" value="Genomic_DNA"/>
</dbReference>
<evidence type="ECO:0000313" key="2">
    <source>
        <dbReference type="Proteomes" id="UP000799766"/>
    </source>
</evidence>
<reference evidence="1" key="1">
    <citation type="journal article" date="2020" name="Stud. Mycol.">
        <title>101 Dothideomycetes genomes: a test case for predicting lifestyles and emergence of pathogens.</title>
        <authorList>
            <person name="Haridas S."/>
            <person name="Albert R."/>
            <person name="Binder M."/>
            <person name="Bloem J."/>
            <person name="Labutti K."/>
            <person name="Salamov A."/>
            <person name="Andreopoulos B."/>
            <person name="Baker S."/>
            <person name="Barry K."/>
            <person name="Bills G."/>
            <person name="Bluhm B."/>
            <person name="Cannon C."/>
            <person name="Castanera R."/>
            <person name="Culley D."/>
            <person name="Daum C."/>
            <person name="Ezra D."/>
            <person name="Gonzalez J."/>
            <person name="Henrissat B."/>
            <person name="Kuo A."/>
            <person name="Liang C."/>
            <person name="Lipzen A."/>
            <person name="Lutzoni F."/>
            <person name="Magnuson J."/>
            <person name="Mondo S."/>
            <person name="Nolan M."/>
            <person name="Ohm R."/>
            <person name="Pangilinan J."/>
            <person name="Park H.-J."/>
            <person name="Ramirez L."/>
            <person name="Alfaro M."/>
            <person name="Sun H."/>
            <person name="Tritt A."/>
            <person name="Yoshinaga Y."/>
            <person name="Zwiers L.-H."/>
            <person name="Turgeon B."/>
            <person name="Goodwin S."/>
            <person name="Spatafora J."/>
            <person name="Crous P."/>
            <person name="Grigoriev I."/>
        </authorList>
    </citation>
    <scope>NUCLEOTIDE SEQUENCE</scope>
    <source>
        <strain evidence="1">ATCC 16933</strain>
    </source>
</reference>
<dbReference type="Proteomes" id="UP000799766">
    <property type="component" value="Unassembled WGS sequence"/>
</dbReference>
<evidence type="ECO:0000313" key="1">
    <source>
        <dbReference type="EMBL" id="KAF2453812.1"/>
    </source>
</evidence>
<proteinExistence type="predicted"/>
<protein>
    <submittedName>
        <fullName evidence="1">Uncharacterized protein</fullName>
    </submittedName>
</protein>
<organism evidence="1 2">
    <name type="scientific">Lineolata rhizophorae</name>
    <dbReference type="NCBI Taxonomy" id="578093"/>
    <lineage>
        <taxon>Eukaryota</taxon>
        <taxon>Fungi</taxon>
        <taxon>Dikarya</taxon>
        <taxon>Ascomycota</taxon>
        <taxon>Pezizomycotina</taxon>
        <taxon>Dothideomycetes</taxon>
        <taxon>Dothideomycetes incertae sedis</taxon>
        <taxon>Lineolatales</taxon>
        <taxon>Lineolataceae</taxon>
        <taxon>Lineolata</taxon>
    </lineage>
</organism>